<dbReference type="Proteomes" id="UP001165341">
    <property type="component" value="Unassembled WGS sequence"/>
</dbReference>
<dbReference type="GO" id="GO:0000976">
    <property type="term" value="F:transcription cis-regulatory region binding"/>
    <property type="evidence" value="ECO:0007669"/>
    <property type="project" value="TreeGrafter"/>
</dbReference>
<reference evidence="6" key="1">
    <citation type="submission" date="2022-03" db="EMBL/GenBank/DDBJ databases">
        <title>Cryobacterium sp. nov. strain ZS14-85, isolated from Antarctic soil.</title>
        <authorList>
            <person name="Li J."/>
            <person name="Niu G."/>
        </authorList>
    </citation>
    <scope>NUCLEOTIDE SEQUENCE</scope>
    <source>
        <strain evidence="6">ZS14-85</strain>
    </source>
</reference>
<dbReference type="PANTHER" id="PTHR30055">
    <property type="entry name" value="HTH-TYPE TRANSCRIPTIONAL REGULATOR RUTR"/>
    <property type="match status" value="1"/>
</dbReference>
<accession>A0AA41QT24</accession>
<dbReference type="InterPro" id="IPR023772">
    <property type="entry name" value="DNA-bd_HTH_TetR-type_CS"/>
</dbReference>
<protein>
    <submittedName>
        <fullName evidence="6">TetR/AcrR family transcriptional regulator</fullName>
    </submittedName>
</protein>
<keyword evidence="2 4" id="KW-0238">DNA-binding</keyword>
<evidence type="ECO:0000256" key="2">
    <source>
        <dbReference type="ARBA" id="ARBA00023125"/>
    </source>
</evidence>
<dbReference type="InterPro" id="IPR054126">
    <property type="entry name" value="CprB_TetR_C"/>
</dbReference>
<dbReference type="InterPro" id="IPR036271">
    <property type="entry name" value="Tet_transcr_reg_TetR-rel_C_sf"/>
</dbReference>
<dbReference type="SUPFAM" id="SSF46689">
    <property type="entry name" value="Homeodomain-like"/>
    <property type="match status" value="1"/>
</dbReference>
<dbReference type="Gene3D" id="1.10.357.10">
    <property type="entry name" value="Tetracycline Repressor, domain 2"/>
    <property type="match status" value="1"/>
</dbReference>
<dbReference type="EMBL" id="JALGAR010000001">
    <property type="protein sequence ID" value="MCI4657167.1"/>
    <property type="molecule type" value="Genomic_DNA"/>
</dbReference>
<evidence type="ECO:0000256" key="4">
    <source>
        <dbReference type="PROSITE-ProRule" id="PRU00335"/>
    </source>
</evidence>
<evidence type="ECO:0000259" key="5">
    <source>
        <dbReference type="PROSITE" id="PS50977"/>
    </source>
</evidence>
<evidence type="ECO:0000313" key="7">
    <source>
        <dbReference type="Proteomes" id="UP001165341"/>
    </source>
</evidence>
<dbReference type="PANTHER" id="PTHR30055:SF234">
    <property type="entry name" value="HTH-TYPE TRANSCRIPTIONAL REGULATOR BETI"/>
    <property type="match status" value="1"/>
</dbReference>
<evidence type="ECO:0000256" key="1">
    <source>
        <dbReference type="ARBA" id="ARBA00023015"/>
    </source>
</evidence>
<evidence type="ECO:0000313" key="6">
    <source>
        <dbReference type="EMBL" id="MCI4657167.1"/>
    </source>
</evidence>
<evidence type="ECO:0000256" key="3">
    <source>
        <dbReference type="ARBA" id="ARBA00023163"/>
    </source>
</evidence>
<dbReference type="InterPro" id="IPR047923">
    <property type="entry name" value="ArpA-like"/>
</dbReference>
<dbReference type="PROSITE" id="PS50977">
    <property type="entry name" value="HTH_TETR_2"/>
    <property type="match status" value="1"/>
</dbReference>
<keyword evidence="1" id="KW-0805">Transcription regulation</keyword>
<keyword evidence="7" id="KW-1185">Reference proteome</keyword>
<dbReference type="Pfam" id="PF21935">
    <property type="entry name" value="TetR_C_45"/>
    <property type="match status" value="1"/>
</dbReference>
<dbReference type="Pfam" id="PF00440">
    <property type="entry name" value="TetR_N"/>
    <property type="match status" value="1"/>
</dbReference>
<dbReference type="RefSeq" id="WP_243011153.1">
    <property type="nucleotide sequence ID" value="NZ_JALGAR010000001.1"/>
</dbReference>
<sequence>MTVMQERAMLTREKVIAGAADVFYRLGFGGATLADIIAAAGVTKGALYFHFPSKDDVAFAVIDAEHEIATAAATRILESSSGPLESMLRLCADLAERLTTDPIVRAGIRLTTETSTFDRSVTRPYEDWLATFETLARAATVAGELRADTDAEKLAHFIIPAFTGVQMVSDVFTERADLRQRVREMWEILLPGLVPPGSQGSSERMLAAAFPAR</sequence>
<dbReference type="NCBIfam" id="NF041196">
    <property type="entry name" value="ScbR_bind_reg"/>
    <property type="match status" value="1"/>
</dbReference>
<gene>
    <name evidence="6" type="ORF">MQH31_04995</name>
</gene>
<organism evidence="6 7">
    <name type="scientific">Cryobacterium zhongshanensis</name>
    <dbReference type="NCBI Taxonomy" id="2928153"/>
    <lineage>
        <taxon>Bacteria</taxon>
        <taxon>Bacillati</taxon>
        <taxon>Actinomycetota</taxon>
        <taxon>Actinomycetes</taxon>
        <taxon>Micrococcales</taxon>
        <taxon>Microbacteriaceae</taxon>
        <taxon>Cryobacterium</taxon>
    </lineage>
</organism>
<feature type="DNA-binding region" description="H-T-H motif" evidence="4">
    <location>
        <begin position="32"/>
        <end position="51"/>
    </location>
</feature>
<proteinExistence type="predicted"/>
<dbReference type="PROSITE" id="PS01081">
    <property type="entry name" value="HTH_TETR_1"/>
    <property type="match status" value="1"/>
</dbReference>
<dbReference type="GO" id="GO:0003700">
    <property type="term" value="F:DNA-binding transcription factor activity"/>
    <property type="evidence" value="ECO:0007669"/>
    <property type="project" value="TreeGrafter"/>
</dbReference>
<dbReference type="InterPro" id="IPR050109">
    <property type="entry name" value="HTH-type_TetR-like_transc_reg"/>
</dbReference>
<keyword evidence="3" id="KW-0804">Transcription</keyword>
<dbReference type="PRINTS" id="PR00455">
    <property type="entry name" value="HTHTETR"/>
</dbReference>
<dbReference type="SUPFAM" id="SSF48498">
    <property type="entry name" value="Tetracyclin repressor-like, C-terminal domain"/>
    <property type="match status" value="1"/>
</dbReference>
<dbReference type="InterPro" id="IPR009057">
    <property type="entry name" value="Homeodomain-like_sf"/>
</dbReference>
<comment type="caution">
    <text evidence="6">The sequence shown here is derived from an EMBL/GenBank/DDBJ whole genome shotgun (WGS) entry which is preliminary data.</text>
</comment>
<dbReference type="AlphaFoldDB" id="A0AA41QT24"/>
<name>A0AA41QT24_9MICO</name>
<dbReference type="InterPro" id="IPR001647">
    <property type="entry name" value="HTH_TetR"/>
</dbReference>
<feature type="domain" description="HTH tetR-type" evidence="5">
    <location>
        <begin position="9"/>
        <end position="69"/>
    </location>
</feature>